<evidence type="ECO:0000256" key="3">
    <source>
        <dbReference type="ARBA" id="ARBA00022801"/>
    </source>
</evidence>
<protein>
    <recommendedName>
        <fullName evidence="2">dUTP diphosphatase</fullName>
        <ecNumber evidence="2">3.6.1.23</ecNumber>
    </recommendedName>
</protein>
<dbReference type="EC" id="3.6.1.23" evidence="2"/>
<dbReference type="SUPFAM" id="SSF51283">
    <property type="entry name" value="dUTPase-like"/>
    <property type="match status" value="1"/>
</dbReference>
<sequence length="140" mass="15181">MKMKKRHPNFILPTRGSEAAGGLDLYMPEAGECDDRTTKVGLGFSAAVPKGNVALLLPRSGTGAKFGLELNNTCGVIDADYRGEWIANLRTKNGERFSWDAGERVLQMVVVPAVYVTPELVDELDDTERGEGGFGDSGRY</sequence>
<evidence type="ECO:0000313" key="8">
    <source>
        <dbReference type="Proteomes" id="UP001269375"/>
    </source>
</evidence>
<gene>
    <name evidence="7" type="primary">dut</name>
    <name evidence="7" type="ORF">QC825_14390</name>
</gene>
<dbReference type="GO" id="GO:0004170">
    <property type="term" value="F:dUTP diphosphatase activity"/>
    <property type="evidence" value="ECO:0007669"/>
    <property type="project" value="UniProtKB-EC"/>
</dbReference>
<comment type="caution">
    <text evidence="7">The sequence shown here is derived from an EMBL/GenBank/DDBJ whole genome shotgun (WGS) entry which is preliminary data.</text>
</comment>
<comment type="similarity">
    <text evidence="1">Belongs to the dUTPase family.</text>
</comment>
<feature type="domain" description="dUTPase-like" evidence="6">
    <location>
        <begin position="10"/>
        <end position="138"/>
    </location>
</feature>
<dbReference type="CDD" id="cd07557">
    <property type="entry name" value="trimeric_dUTPase"/>
    <property type="match status" value="1"/>
</dbReference>
<dbReference type="Gene3D" id="2.70.40.10">
    <property type="match status" value="1"/>
</dbReference>
<accession>A0ABU1GYY9</accession>
<dbReference type="NCBIfam" id="TIGR00576">
    <property type="entry name" value="dut"/>
    <property type="match status" value="1"/>
</dbReference>
<dbReference type="Pfam" id="PF00692">
    <property type="entry name" value="dUTPase"/>
    <property type="match status" value="1"/>
</dbReference>
<evidence type="ECO:0000256" key="2">
    <source>
        <dbReference type="ARBA" id="ARBA00012379"/>
    </source>
</evidence>
<dbReference type="InterPro" id="IPR033704">
    <property type="entry name" value="dUTPase_trimeric"/>
</dbReference>
<reference evidence="7 8" key="1">
    <citation type="submission" date="2023-04" db="EMBL/GenBank/DDBJ databases">
        <title>A long-awaited taxogenomic arrangement of the family Halomonadaceae.</title>
        <authorList>
            <person name="De La Haba R."/>
            <person name="Chuvochina M."/>
            <person name="Wittouck S."/>
            <person name="Arahal D.R."/>
            <person name="Sanchez-Porro C."/>
            <person name="Hugenholtz P."/>
            <person name="Ventosa A."/>
        </authorList>
    </citation>
    <scope>NUCLEOTIDE SEQUENCE [LARGE SCALE GENOMIC DNA]</scope>
    <source>
        <strain evidence="7 8">DSM 22428</strain>
    </source>
</reference>
<keyword evidence="8" id="KW-1185">Reference proteome</keyword>
<proteinExistence type="inferred from homology"/>
<dbReference type="RefSeq" id="WP_251595505.1">
    <property type="nucleotide sequence ID" value="NZ_JAMLJI010000006.1"/>
</dbReference>
<dbReference type="PANTHER" id="PTHR11241:SF0">
    <property type="entry name" value="DEOXYURIDINE 5'-TRIPHOSPHATE NUCLEOTIDOHYDROLASE"/>
    <property type="match status" value="1"/>
</dbReference>
<keyword evidence="4" id="KW-0546">Nucleotide metabolism</keyword>
<evidence type="ECO:0000259" key="6">
    <source>
        <dbReference type="Pfam" id="PF00692"/>
    </source>
</evidence>
<dbReference type="InterPro" id="IPR008181">
    <property type="entry name" value="dUTPase"/>
</dbReference>
<organism evidence="7 8">
    <name type="scientific">Larsenimonas suaedae</name>
    <dbReference type="NCBI Taxonomy" id="1851019"/>
    <lineage>
        <taxon>Bacteria</taxon>
        <taxon>Pseudomonadati</taxon>
        <taxon>Pseudomonadota</taxon>
        <taxon>Gammaproteobacteria</taxon>
        <taxon>Oceanospirillales</taxon>
        <taxon>Halomonadaceae</taxon>
        <taxon>Larsenimonas</taxon>
    </lineage>
</organism>
<dbReference type="PANTHER" id="PTHR11241">
    <property type="entry name" value="DEOXYURIDINE 5'-TRIPHOSPHATE NUCLEOTIDOHYDROLASE"/>
    <property type="match status" value="1"/>
</dbReference>
<dbReference type="Proteomes" id="UP001269375">
    <property type="component" value="Unassembled WGS sequence"/>
</dbReference>
<name>A0ABU1GYY9_9GAMM</name>
<evidence type="ECO:0000256" key="5">
    <source>
        <dbReference type="ARBA" id="ARBA00047686"/>
    </source>
</evidence>
<evidence type="ECO:0000256" key="4">
    <source>
        <dbReference type="ARBA" id="ARBA00023080"/>
    </source>
</evidence>
<comment type="catalytic activity">
    <reaction evidence="5">
        <text>dUTP + H2O = dUMP + diphosphate + H(+)</text>
        <dbReference type="Rhea" id="RHEA:10248"/>
        <dbReference type="ChEBI" id="CHEBI:15377"/>
        <dbReference type="ChEBI" id="CHEBI:15378"/>
        <dbReference type="ChEBI" id="CHEBI:33019"/>
        <dbReference type="ChEBI" id="CHEBI:61555"/>
        <dbReference type="ChEBI" id="CHEBI:246422"/>
        <dbReference type="EC" id="3.6.1.23"/>
    </reaction>
</comment>
<dbReference type="InterPro" id="IPR029054">
    <property type="entry name" value="dUTPase-like"/>
</dbReference>
<evidence type="ECO:0000256" key="1">
    <source>
        <dbReference type="ARBA" id="ARBA00006581"/>
    </source>
</evidence>
<keyword evidence="3 7" id="KW-0378">Hydrolase</keyword>
<dbReference type="InterPro" id="IPR036157">
    <property type="entry name" value="dUTPase-like_sf"/>
</dbReference>
<evidence type="ECO:0000313" key="7">
    <source>
        <dbReference type="EMBL" id="MDR5897256.1"/>
    </source>
</evidence>
<dbReference type="EMBL" id="JARWAO010000010">
    <property type="protein sequence ID" value="MDR5897256.1"/>
    <property type="molecule type" value="Genomic_DNA"/>
</dbReference>